<evidence type="ECO:0008006" key="3">
    <source>
        <dbReference type="Google" id="ProtNLM"/>
    </source>
</evidence>
<dbReference type="STRING" id="1423783.FC50_GL002388"/>
<dbReference type="AlphaFoldDB" id="A0A0R1U7G6"/>
<keyword evidence="2" id="KW-1185">Reference proteome</keyword>
<dbReference type="Pfam" id="PF05657">
    <property type="entry name" value="DUF806"/>
    <property type="match status" value="1"/>
</dbReference>
<organism evidence="1 2">
    <name type="scientific">Lacticaseibacillus pantheris DSM 15945 = JCM 12539 = NBRC 106106</name>
    <dbReference type="NCBI Taxonomy" id="1423783"/>
    <lineage>
        <taxon>Bacteria</taxon>
        <taxon>Bacillati</taxon>
        <taxon>Bacillota</taxon>
        <taxon>Bacilli</taxon>
        <taxon>Lactobacillales</taxon>
        <taxon>Lactobacillaceae</taxon>
        <taxon>Lacticaseibacillus</taxon>
    </lineage>
</organism>
<dbReference type="RefSeq" id="WP_054651498.1">
    <property type="nucleotide sequence ID" value="NZ_AZFJ01000003.1"/>
</dbReference>
<reference evidence="1 2" key="1">
    <citation type="journal article" date="2015" name="Genome Announc.">
        <title>Expanding the biotechnology potential of lactobacilli through comparative genomics of 213 strains and associated genera.</title>
        <authorList>
            <person name="Sun Z."/>
            <person name="Harris H.M."/>
            <person name="McCann A."/>
            <person name="Guo C."/>
            <person name="Argimon S."/>
            <person name="Zhang W."/>
            <person name="Yang X."/>
            <person name="Jeffery I.B."/>
            <person name="Cooney J.C."/>
            <person name="Kagawa T.F."/>
            <person name="Liu W."/>
            <person name="Song Y."/>
            <person name="Salvetti E."/>
            <person name="Wrobel A."/>
            <person name="Rasinkangas P."/>
            <person name="Parkhill J."/>
            <person name="Rea M.C."/>
            <person name="O'Sullivan O."/>
            <person name="Ritari J."/>
            <person name="Douillard F.P."/>
            <person name="Paul Ross R."/>
            <person name="Yang R."/>
            <person name="Briner A.E."/>
            <person name="Felis G.E."/>
            <person name="de Vos W.M."/>
            <person name="Barrangou R."/>
            <person name="Klaenhammer T.R."/>
            <person name="Caufield P.W."/>
            <person name="Cui Y."/>
            <person name="Zhang H."/>
            <person name="O'Toole P.W."/>
        </authorList>
    </citation>
    <scope>NUCLEOTIDE SEQUENCE [LARGE SCALE GENOMIC DNA]</scope>
    <source>
        <strain evidence="1 2">DSM 15945</strain>
    </source>
</reference>
<dbReference type="PATRIC" id="fig|1423783.4.peg.2459"/>
<evidence type="ECO:0000313" key="1">
    <source>
        <dbReference type="EMBL" id="KRL88628.1"/>
    </source>
</evidence>
<protein>
    <recommendedName>
        <fullName evidence="3">Phage tail protein</fullName>
    </recommendedName>
</protein>
<comment type="caution">
    <text evidence="1">The sequence shown here is derived from an EMBL/GenBank/DDBJ whole genome shotgun (WGS) entry which is preliminary data.</text>
</comment>
<name>A0A0R1U7G6_9LACO</name>
<sequence>MDMPVVIAERLVKSAGFTWLDEVYRGAIPKEQVTDTTSTTAAITEYVSEPAGDANATFKRWSIGVEVQVYYKASVDFSIQDAEIALAKLFKADGWSVDQSKPHTTDPGTNQVSKVFYFDKIINLKEAK</sequence>
<dbReference type="EMBL" id="AZFJ01000003">
    <property type="protein sequence ID" value="KRL88628.1"/>
    <property type="molecule type" value="Genomic_DNA"/>
</dbReference>
<accession>A0A0R1U7G6</accession>
<gene>
    <name evidence="1" type="ORF">FC50_GL002388</name>
</gene>
<evidence type="ECO:0000313" key="2">
    <source>
        <dbReference type="Proteomes" id="UP000051922"/>
    </source>
</evidence>
<dbReference type="OrthoDB" id="2292483at2"/>
<dbReference type="InterPro" id="IPR008524">
    <property type="entry name" value="DUF806"/>
</dbReference>
<dbReference type="Proteomes" id="UP000051922">
    <property type="component" value="Unassembled WGS sequence"/>
</dbReference>
<proteinExistence type="predicted"/>